<feature type="compositionally biased region" description="Pro residues" evidence="1">
    <location>
        <begin position="57"/>
        <end position="69"/>
    </location>
</feature>
<gene>
    <name evidence="3" type="ORF">LYPA_23C010695</name>
</gene>
<name>A0A485PEA3_LYNPA</name>
<evidence type="ECO:0000256" key="1">
    <source>
        <dbReference type="SAM" id="MobiDB-lite"/>
    </source>
</evidence>
<dbReference type="InterPro" id="IPR008919">
    <property type="entry name" value="Retrov_capsid_N"/>
</dbReference>
<dbReference type="Gene3D" id="1.10.375.10">
    <property type="entry name" value="Human Immunodeficiency Virus Type 1 Capsid Protein"/>
    <property type="match status" value="1"/>
</dbReference>
<dbReference type="SUPFAM" id="SSF47943">
    <property type="entry name" value="Retrovirus capsid protein, N-terminal core domain"/>
    <property type="match status" value="1"/>
</dbReference>
<evidence type="ECO:0000259" key="2">
    <source>
        <dbReference type="Pfam" id="PF02093"/>
    </source>
</evidence>
<keyword evidence="4" id="KW-1185">Reference proteome</keyword>
<dbReference type="EMBL" id="CAAGRJ010032399">
    <property type="protein sequence ID" value="VFV42644.1"/>
    <property type="molecule type" value="Genomic_DNA"/>
</dbReference>
<evidence type="ECO:0000313" key="4">
    <source>
        <dbReference type="Proteomes" id="UP000386466"/>
    </source>
</evidence>
<reference evidence="3 4" key="1">
    <citation type="submission" date="2019-01" db="EMBL/GenBank/DDBJ databases">
        <authorList>
            <person name="Alioto T."/>
            <person name="Alioto T."/>
        </authorList>
    </citation>
    <scope>NUCLEOTIDE SEQUENCE [LARGE SCALE GENOMIC DNA]</scope>
</reference>
<dbReference type="AlphaFoldDB" id="A0A485PEA3"/>
<dbReference type="Proteomes" id="UP000386466">
    <property type="component" value="Unassembled WGS sequence"/>
</dbReference>
<accession>A0A485PEA3</accession>
<dbReference type="Pfam" id="PF02093">
    <property type="entry name" value="Gag_p30"/>
    <property type="match status" value="1"/>
</dbReference>
<feature type="domain" description="Core shell protein Gag P30" evidence="2">
    <location>
        <begin position="111"/>
        <end position="304"/>
    </location>
</feature>
<dbReference type="GO" id="GO:0019068">
    <property type="term" value="P:virion assembly"/>
    <property type="evidence" value="ECO:0007669"/>
    <property type="project" value="InterPro"/>
</dbReference>
<proteinExistence type="predicted"/>
<evidence type="ECO:0000313" key="3">
    <source>
        <dbReference type="EMBL" id="VFV42644.1"/>
    </source>
</evidence>
<organism evidence="3 4">
    <name type="scientific">Lynx pardinus</name>
    <name type="common">Iberian lynx</name>
    <name type="synonym">Felis pardina</name>
    <dbReference type="NCBI Taxonomy" id="191816"/>
    <lineage>
        <taxon>Eukaryota</taxon>
        <taxon>Metazoa</taxon>
        <taxon>Chordata</taxon>
        <taxon>Craniata</taxon>
        <taxon>Vertebrata</taxon>
        <taxon>Euteleostomi</taxon>
        <taxon>Mammalia</taxon>
        <taxon>Eutheria</taxon>
        <taxon>Laurasiatheria</taxon>
        <taxon>Carnivora</taxon>
        <taxon>Feliformia</taxon>
        <taxon>Felidae</taxon>
        <taxon>Felinae</taxon>
        <taxon>Lynx</taxon>
    </lineage>
</organism>
<sequence>MVFWDLRSRPNLCSSCPSACILLAHPQPPRQPHLTNFPDLRPIRGSSHTARLSSPPSVLPTPSRPPSPPISSRTRAQAPPSEQNPAAILPLREVAGPEGLVRVHIPFSLQDLSAIKKRLGSFSADPTQYIKEFQYLAQAYSLTWRDIHVILTSSLTPEERERIQATAREHADQTHMTDPTMPVGADAVPAADPDWNYQHAGNGHQRRDQMIQCLLAGMRATSNKSVQEIIQDPNENPAAFLSRLTEALTQYTRRDPTTPAGATVLATYFISQSAPDIQKKLKKAEDGPQTPMADLVKMAFKVFNG</sequence>
<dbReference type="PANTHER" id="PTHR33166">
    <property type="entry name" value="GAG_P30 DOMAIN-CONTAINING PROTEIN"/>
    <property type="match status" value="1"/>
</dbReference>
<protein>
    <recommendedName>
        <fullName evidence="2">Core shell protein Gag P30 domain-containing protein</fullName>
    </recommendedName>
</protein>
<dbReference type="InterPro" id="IPR003036">
    <property type="entry name" value="Gag_P30"/>
</dbReference>
<feature type="region of interest" description="Disordered" evidence="1">
    <location>
        <begin position="32"/>
        <end position="83"/>
    </location>
</feature>
<dbReference type="InterPro" id="IPR050462">
    <property type="entry name" value="Retroviral_Gag-Pol_poly"/>
</dbReference>